<dbReference type="GO" id="GO:0008408">
    <property type="term" value="F:3'-5' exonuclease activity"/>
    <property type="evidence" value="ECO:0007669"/>
    <property type="project" value="InterPro"/>
</dbReference>
<evidence type="ECO:0000256" key="8">
    <source>
        <dbReference type="ARBA" id="ARBA00023125"/>
    </source>
</evidence>
<sequence>MKFSCEKDILLREISIAHEIISSRNSLSILSNVYLEVKENNLFIKATDLKVSFETNINVEAVLPGSITVFCDKLLGVLRSLPPGKVEFELKENTLLYIKPLLKKIDFQLKSI</sequence>
<dbReference type="EMBL" id="BART01020415">
    <property type="protein sequence ID" value="GAH03700.1"/>
    <property type="molecule type" value="Genomic_DNA"/>
</dbReference>
<reference evidence="10" key="1">
    <citation type="journal article" date="2014" name="Front. Microbiol.">
        <title>High frequency of phylogenetically diverse reductive dehalogenase-homologous genes in deep subseafloor sedimentary metagenomes.</title>
        <authorList>
            <person name="Kawai M."/>
            <person name="Futagami T."/>
            <person name="Toyoda A."/>
            <person name="Takaki Y."/>
            <person name="Nishi S."/>
            <person name="Hori S."/>
            <person name="Arai W."/>
            <person name="Tsubouchi T."/>
            <person name="Morono Y."/>
            <person name="Uchiyama I."/>
            <person name="Ito T."/>
            <person name="Fujiyama A."/>
            <person name="Inagaki F."/>
            <person name="Takami H."/>
        </authorList>
    </citation>
    <scope>NUCLEOTIDE SEQUENCE</scope>
    <source>
        <strain evidence="10">Expedition CK06-06</strain>
    </source>
</reference>
<evidence type="ECO:0000256" key="5">
    <source>
        <dbReference type="ARBA" id="ARBA00022695"/>
    </source>
</evidence>
<feature type="non-terminal residue" evidence="10">
    <location>
        <position position="112"/>
    </location>
</feature>
<evidence type="ECO:0000259" key="9">
    <source>
        <dbReference type="Pfam" id="PF00712"/>
    </source>
</evidence>
<organism evidence="10">
    <name type="scientific">marine sediment metagenome</name>
    <dbReference type="NCBI Taxonomy" id="412755"/>
    <lineage>
        <taxon>unclassified sequences</taxon>
        <taxon>metagenomes</taxon>
        <taxon>ecological metagenomes</taxon>
    </lineage>
</organism>
<dbReference type="InterPro" id="IPR001001">
    <property type="entry name" value="DNA_polIII_beta"/>
</dbReference>
<dbReference type="InterPro" id="IPR046938">
    <property type="entry name" value="DNA_clamp_sf"/>
</dbReference>
<dbReference type="AlphaFoldDB" id="X1D5Y8"/>
<comment type="caution">
    <text evidence="10">The sequence shown here is derived from an EMBL/GenBank/DDBJ whole genome shotgun (WGS) entry which is preliminary data.</text>
</comment>
<evidence type="ECO:0000256" key="6">
    <source>
        <dbReference type="ARBA" id="ARBA00022705"/>
    </source>
</evidence>
<comment type="subcellular location">
    <subcellularLocation>
        <location evidence="1">Cytoplasm</location>
    </subcellularLocation>
</comment>
<feature type="domain" description="DNA polymerase III beta sliding clamp N-terminal" evidence="9">
    <location>
        <begin position="1"/>
        <end position="99"/>
    </location>
</feature>
<comment type="similarity">
    <text evidence="2">Belongs to the beta sliding clamp family.</text>
</comment>
<evidence type="ECO:0000256" key="7">
    <source>
        <dbReference type="ARBA" id="ARBA00022932"/>
    </source>
</evidence>
<dbReference type="PANTHER" id="PTHR30478:SF0">
    <property type="entry name" value="BETA SLIDING CLAMP"/>
    <property type="match status" value="1"/>
</dbReference>
<dbReference type="GO" id="GO:0003677">
    <property type="term" value="F:DNA binding"/>
    <property type="evidence" value="ECO:0007669"/>
    <property type="project" value="UniProtKB-KW"/>
</dbReference>
<evidence type="ECO:0000256" key="1">
    <source>
        <dbReference type="ARBA" id="ARBA00004496"/>
    </source>
</evidence>
<keyword evidence="4" id="KW-0808">Transferase</keyword>
<dbReference type="SUPFAM" id="SSF55979">
    <property type="entry name" value="DNA clamp"/>
    <property type="match status" value="1"/>
</dbReference>
<dbReference type="GO" id="GO:0006271">
    <property type="term" value="P:DNA strand elongation involved in DNA replication"/>
    <property type="evidence" value="ECO:0007669"/>
    <property type="project" value="TreeGrafter"/>
</dbReference>
<evidence type="ECO:0000313" key="10">
    <source>
        <dbReference type="EMBL" id="GAH03700.1"/>
    </source>
</evidence>
<accession>X1D5Y8</accession>
<dbReference type="InterPro" id="IPR022634">
    <property type="entry name" value="DNA_polIII_beta_N"/>
</dbReference>
<evidence type="ECO:0000256" key="3">
    <source>
        <dbReference type="ARBA" id="ARBA00022490"/>
    </source>
</evidence>
<protein>
    <recommendedName>
        <fullName evidence="9">DNA polymerase III beta sliding clamp N-terminal domain-containing protein</fullName>
    </recommendedName>
</protein>
<gene>
    <name evidence="10" type="ORF">S01H4_37938</name>
</gene>
<dbReference type="CDD" id="cd00140">
    <property type="entry name" value="beta_clamp"/>
    <property type="match status" value="1"/>
</dbReference>
<dbReference type="PANTHER" id="PTHR30478">
    <property type="entry name" value="DNA POLYMERASE III SUBUNIT BETA"/>
    <property type="match status" value="1"/>
</dbReference>
<dbReference type="Gene3D" id="3.10.150.10">
    <property type="entry name" value="DNA Polymerase III, subunit A, domain 2"/>
    <property type="match status" value="1"/>
</dbReference>
<keyword evidence="6" id="KW-0235">DNA replication</keyword>
<dbReference type="GO" id="GO:0005737">
    <property type="term" value="C:cytoplasm"/>
    <property type="evidence" value="ECO:0007669"/>
    <property type="project" value="UniProtKB-SubCell"/>
</dbReference>
<proteinExistence type="inferred from homology"/>
<dbReference type="GO" id="GO:0009360">
    <property type="term" value="C:DNA polymerase III complex"/>
    <property type="evidence" value="ECO:0007669"/>
    <property type="project" value="InterPro"/>
</dbReference>
<keyword evidence="8" id="KW-0238">DNA-binding</keyword>
<dbReference type="GO" id="GO:0003887">
    <property type="term" value="F:DNA-directed DNA polymerase activity"/>
    <property type="evidence" value="ECO:0007669"/>
    <property type="project" value="UniProtKB-KW"/>
</dbReference>
<keyword evidence="5" id="KW-0548">Nucleotidyltransferase</keyword>
<evidence type="ECO:0000256" key="2">
    <source>
        <dbReference type="ARBA" id="ARBA00010752"/>
    </source>
</evidence>
<keyword evidence="3" id="KW-0963">Cytoplasm</keyword>
<keyword evidence="7" id="KW-0239">DNA-directed DNA polymerase</keyword>
<dbReference type="Pfam" id="PF00712">
    <property type="entry name" value="DNA_pol3_beta"/>
    <property type="match status" value="1"/>
</dbReference>
<name>X1D5Y8_9ZZZZ</name>
<evidence type="ECO:0000256" key="4">
    <source>
        <dbReference type="ARBA" id="ARBA00022679"/>
    </source>
</evidence>